<feature type="region of interest" description="Disordered" evidence="1">
    <location>
        <begin position="1"/>
        <end position="55"/>
    </location>
</feature>
<sequence length="194" mass="20929">MEFPGAHLDTAGPSAQVSTAQGGDSRKQLSSRPWASCGAKSGERRPQAPASGRHGNEAWNATVVALFLGTSGLPVLLLRVNVQSKGGTLEENNHSLLPFTTALSPYKKEKKEKKTACLKETTGSFWCHLGATILSSGFLFRDLFASCKSLAALTLNLMTFHVLHTPPFGVVPRELKMCGSFRMEAREPLSSEKI</sequence>
<dbReference type="AlphaFoldDB" id="A0AB34GR30"/>
<keyword evidence="3" id="KW-1185">Reference proteome</keyword>
<evidence type="ECO:0000256" key="1">
    <source>
        <dbReference type="SAM" id="MobiDB-lite"/>
    </source>
</evidence>
<protein>
    <submittedName>
        <fullName evidence="2">Uncharacterized protein</fullName>
    </submittedName>
</protein>
<name>A0AB34GR30_ESCRO</name>
<accession>A0AB34GR30</accession>
<comment type="caution">
    <text evidence="2">The sequence shown here is derived from an EMBL/GenBank/DDBJ whole genome shotgun (WGS) entry which is preliminary data.</text>
</comment>
<evidence type="ECO:0000313" key="3">
    <source>
        <dbReference type="Proteomes" id="UP001159641"/>
    </source>
</evidence>
<organism evidence="2 3">
    <name type="scientific">Eschrichtius robustus</name>
    <name type="common">California gray whale</name>
    <name type="synonym">Eschrichtius gibbosus</name>
    <dbReference type="NCBI Taxonomy" id="9764"/>
    <lineage>
        <taxon>Eukaryota</taxon>
        <taxon>Metazoa</taxon>
        <taxon>Chordata</taxon>
        <taxon>Craniata</taxon>
        <taxon>Vertebrata</taxon>
        <taxon>Euteleostomi</taxon>
        <taxon>Mammalia</taxon>
        <taxon>Eutheria</taxon>
        <taxon>Laurasiatheria</taxon>
        <taxon>Artiodactyla</taxon>
        <taxon>Whippomorpha</taxon>
        <taxon>Cetacea</taxon>
        <taxon>Mysticeti</taxon>
        <taxon>Eschrichtiidae</taxon>
        <taxon>Eschrichtius</taxon>
    </lineage>
</organism>
<evidence type="ECO:0000313" key="2">
    <source>
        <dbReference type="EMBL" id="KAJ8781221.1"/>
    </source>
</evidence>
<feature type="compositionally biased region" description="Polar residues" evidence="1">
    <location>
        <begin position="13"/>
        <end position="33"/>
    </location>
</feature>
<reference evidence="2 3" key="1">
    <citation type="submission" date="2022-11" db="EMBL/GenBank/DDBJ databases">
        <title>Whole genome sequence of Eschrichtius robustus ER-17-0199.</title>
        <authorList>
            <person name="Bruniche-Olsen A."/>
            <person name="Black A.N."/>
            <person name="Fields C.J."/>
            <person name="Walden K."/>
            <person name="Dewoody J.A."/>
        </authorList>
    </citation>
    <scope>NUCLEOTIDE SEQUENCE [LARGE SCALE GENOMIC DNA]</scope>
    <source>
        <strain evidence="2">ER-17-0199</strain>
        <tissue evidence="2">Blubber</tissue>
    </source>
</reference>
<dbReference type="Proteomes" id="UP001159641">
    <property type="component" value="Unassembled WGS sequence"/>
</dbReference>
<proteinExistence type="predicted"/>
<dbReference type="EMBL" id="JAIQCJ010002147">
    <property type="protein sequence ID" value="KAJ8781221.1"/>
    <property type="molecule type" value="Genomic_DNA"/>
</dbReference>
<gene>
    <name evidence="2" type="ORF">J1605_011205</name>
</gene>